<dbReference type="EMBL" id="MU276758">
    <property type="protein sequence ID" value="KAI0037719.1"/>
    <property type="molecule type" value="Genomic_DNA"/>
</dbReference>
<evidence type="ECO:0000313" key="2">
    <source>
        <dbReference type="Proteomes" id="UP000814033"/>
    </source>
</evidence>
<comment type="caution">
    <text evidence="1">The sequence shown here is derived from an EMBL/GenBank/DDBJ whole genome shotgun (WGS) entry which is preliminary data.</text>
</comment>
<gene>
    <name evidence="1" type="ORF">FA95DRAFT_1506618</name>
</gene>
<accession>A0ACB8R0R7</accession>
<dbReference type="Proteomes" id="UP000814033">
    <property type="component" value="Unassembled WGS sequence"/>
</dbReference>
<protein>
    <submittedName>
        <fullName evidence="1">Uncharacterized protein</fullName>
    </submittedName>
</protein>
<reference evidence="1" key="1">
    <citation type="submission" date="2021-02" db="EMBL/GenBank/DDBJ databases">
        <authorList>
            <consortium name="DOE Joint Genome Institute"/>
            <person name="Ahrendt S."/>
            <person name="Looney B.P."/>
            <person name="Miyauchi S."/>
            <person name="Morin E."/>
            <person name="Drula E."/>
            <person name="Courty P.E."/>
            <person name="Chicoki N."/>
            <person name="Fauchery L."/>
            <person name="Kohler A."/>
            <person name="Kuo A."/>
            <person name="Labutti K."/>
            <person name="Pangilinan J."/>
            <person name="Lipzen A."/>
            <person name="Riley R."/>
            <person name="Andreopoulos W."/>
            <person name="He G."/>
            <person name="Johnson J."/>
            <person name="Barry K.W."/>
            <person name="Grigoriev I.V."/>
            <person name="Nagy L."/>
            <person name="Hibbett D."/>
            <person name="Henrissat B."/>
            <person name="Matheny P.B."/>
            <person name="Labbe J."/>
            <person name="Martin F."/>
        </authorList>
    </citation>
    <scope>NUCLEOTIDE SEQUENCE</scope>
    <source>
        <strain evidence="1">FP105234-sp</strain>
    </source>
</reference>
<proteinExistence type="predicted"/>
<sequence>MHGKSKHTAMRLREWTRVFIRTGDLPRNPYGWWNTSLLDNNDFADELRLHLQAAGKYMVAEDILRFVNQEDVRKRFNISRPITIRTAQRWLHELGYRWKVTPKGQYVDGHEREDVRAYRDSVYLPRMAESAGKKRVWTRDGELEEEPDEPWVDWYHDETHFAANDRRELRWVHKDEKPVPYAKTEGATLMVADFVSADYGFMRSPTGDESTRILFRAGKNREGWWESDDILDHADKAMDILQSHFTFEHHRFIYDNATIHKKRADDALSARHMSKKPTQDGKPFFGVMRSVTDESGKRVHGPDGKVLKEKIRMGDATLPNGLPQSLYFPEGHPQAGVFKGMLEILVERGYPRAQITKLRAECSKFKCPAKWDATNPCCCRRLLFNEPDFANVPSLLETHCQARGFEVIFLPKFHCELNPIEQCWGYAKRVYREYPPSSKEAQLESNALKALDAVPVVTIRRFGTRVDRFQDAYRRGLTGKQAAWAARRYRGHRVLPETILEELEENNITPE</sequence>
<evidence type="ECO:0000313" key="1">
    <source>
        <dbReference type="EMBL" id="KAI0037719.1"/>
    </source>
</evidence>
<keyword evidence="2" id="KW-1185">Reference proteome</keyword>
<reference evidence="1" key="2">
    <citation type="journal article" date="2022" name="New Phytol.">
        <title>Evolutionary transition to the ectomycorrhizal habit in the genomes of a hyperdiverse lineage of mushroom-forming fungi.</title>
        <authorList>
            <person name="Looney B."/>
            <person name="Miyauchi S."/>
            <person name="Morin E."/>
            <person name="Drula E."/>
            <person name="Courty P.E."/>
            <person name="Kohler A."/>
            <person name="Kuo A."/>
            <person name="LaButti K."/>
            <person name="Pangilinan J."/>
            <person name="Lipzen A."/>
            <person name="Riley R."/>
            <person name="Andreopoulos W."/>
            <person name="He G."/>
            <person name="Johnson J."/>
            <person name="Nolan M."/>
            <person name="Tritt A."/>
            <person name="Barry K.W."/>
            <person name="Grigoriev I.V."/>
            <person name="Nagy L.G."/>
            <person name="Hibbett D."/>
            <person name="Henrissat B."/>
            <person name="Matheny P.B."/>
            <person name="Labbe J."/>
            <person name="Martin F.M."/>
        </authorList>
    </citation>
    <scope>NUCLEOTIDE SEQUENCE</scope>
    <source>
        <strain evidence="1">FP105234-sp</strain>
    </source>
</reference>
<name>A0ACB8R0R7_9AGAM</name>
<organism evidence="1 2">
    <name type="scientific">Auriscalpium vulgare</name>
    <dbReference type="NCBI Taxonomy" id="40419"/>
    <lineage>
        <taxon>Eukaryota</taxon>
        <taxon>Fungi</taxon>
        <taxon>Dikarya</taxon>
        <taxon>Basidiomycota</taxon>
        <taxon>Agaricomycotina</taxon>
        <taxon>Agaricomycetes</taxon>
        <taxon>Russulales</taxon>
        <taxon>Auriscalpiaceae</taxon>
        <taxon>Auriscalpium</taxon>
    </lineage>
</organism>